<accession>A0A3B0ZUA5</accession>
<name>A0A3B0ZUA5_9ZZZZ</name>
<dbReference type="GO" id="GO:0008233">
    <property type="term" value="F:peptidase activity"/>
    <property type="evidence" value="ECO:0007669"/>
    <property type="project" value="InterPro"/>
</dbReference>
<dbReference type="CDD" id="cd14845">
    <property type="entry name" value="L-Ala-D-Glu_peptidase_like"/>
    <property type="match status" value="1"/>
</dbReference>
<dbReference type="InterPro" id="IPR039561">
    <property type="entry name" value="Peptidase_M15C"/>
</dbReference>
<gene>
    <name evidence="2" type="ORF">MNBD_GAMMA21-2759</name>
</gene>
<proteinExistence type="predicted"/>
<evidence type="ECO:0000259" key="1">
    <source>
        <dbReference type="Pfam" id="PF13539"/>
    </source>
</evidence>
<reference evidence="2" key="1">
    <citation type="submission" date="2018-06" db="EMBL/GenBank/DDBJ databases">
        <authorList>
            <person name="Zhirakovskaya E."/>
        </authorList>
    </citation>
    <scope>NUCLEOTIDE SEQUENCE</scope>
</reference>
<dbReference type="Pfam" id="PF13539">
    <property type="entry name" value="Peptidase_M15_4"/>
    <property type="match status" value="1"/>
</dbReference>
<evidence type="ECO:0000313" key="2">
    <source>
        <dbReference type="EMBL" id="VAW91653.1"/>
    </source>
</evidence>
<sequence>MANYALGTKSLKELEGVNDDLIKVVKRAIELTAQDFSVHDGIRTIDDQKKLVASGASKTMNSRHITGNAVDLVPYINGRLRWEWEPIYIIADAVRTAANEFDVPLRWGGCWDVTFTETDASPEDLVEDYVARRRAAGKRAFIDGPHFELPRSERYP</sequence>
<organism evidence="2">
    <name type="scientific">hydrothermal vent metagenome</name>
    <dbReference type="NCBI Taxonomy" id="652676"/>
    <lineage>
        <taxon>unclassified sequences</taxon>
        <taxon>metagenomes</taxon>
        <taxon>ecological metagenomes</taxon>
    </lineage>
</organism>
<dbReference type="Gene3D" id="3.30.1380.10">
    <property type="match status" value="1"/>
</dbReference>
<protein>
    <submittedName>
        <fullName evidence="2">Phage endolysin</fullName>
    </submittedName>
</protein>
<dbReference type="EMBL" id="UOFR01000013">
    <property type="protein sequence ID" value="VAW91653.1"/>
    <property type="molecule type" value="Genomic_DNA"/>
</dbReference>
<dbReference type="AlphaFoldDB" id="A0A3B0ZUA5"/>
<dbReference type="SUPFAM" id="SSF55166">
    <property type="entry name" value="Hedgehog/DD-peptidase"/>
    <property type="match status" value="1"/>
</dbReference>
<feature type="domain" description="Peptidase M15C" evidence="1">
    <location>
        <begin position="57"/>
        <end position="112"/>
    </location>
</feature>
<dbReference type="InterPro" id="IPR009045">
    <property type="entry name" value="Zn_M74/Hedgehog-like"/>
</dbReference>